<gene>
    <name evidence="1" type="ORF">SAMN05443661_12223</name>
</gene>
<protein>
    <recommendedName>
        <fullName evidence="3">Thioredoxin</fullName>
    </recommendedName>
</protein>
<evidence type="ECO:0000313" key="1">
    <source>
        <dbReference type="EMBL" id="SFJ32656.1"/>
    </source>
</evidence>
<dbReference type="GeneID" id="14206817"/>
<dbReference type="InterPro" id="IPR036249">
    <property type="entry name" value="Thioredoxin-like_sf"/>
</dbReference>
<dbReference type="EMBL" id="FORO01000022">
    <property type="protein sequence ID" value="SFJ32656.1"/>
    <property type="molecule type" value="Genomic_DNA"/>
</dbReference>
<dbReference type="Gene3D" id="3.40.30.10">
    <property type="entry name" value="Glutaredoxin"/>
    <property type="match status" value="1"/>
</dbReference>
<dbReference type="AlphaFoldDB" id="A0A1I3QHJ0"/>
<reference evidence="1 2" key="1">
    <citation type="submission" date="2016-10" db="EMBL/GenBank/DDBJ databases">
        <authorList>
            <person name="de Groot N.N."/>
        </authorList>
    </citation>
    <scope>NUCLEOTIDE SEQUENCE [LARGE SCALE GENOMIC DNA]</scope>
    <source>
        <strain evidence="1 2">SP2</strain>
    </source>
</reference>
<evidence type="ECO:0000313" key="2">
    <source>
        <dbReference type="Proteomes" id="UP000182829"/>
    </source>
</evidence>
<proteinExistence type="predicted"/>
<name>A0A1I3QHJ0_9EURY</name>
<sequence length="108" mass="11983">MTRELCNPQNDELAVVENAVGDVSIHAISPESDVDLVADYWADSPAEFSALVDPDATVMEYDSVRSYPSLVLVDSSDTVRWQPGDEREILAIGPVPDDVILEWLDQHR</sequence>
<dbReference type="SUPFAM" id="SSF52833">
    <property type="entry name" value="Thioredoxin-like"/>
    <property type="match status" value="1"/>
</dbReference>
<organism evidence="1 2">
    <name type="scientific">Natronobacterium gregoryi</name>
    <dbReference type="NCBI Taxonomy" id="44930"/>
    <lineage>
        <taxon>Archaea</taxon>
        <taxon>Methanobacteriati</taxon>
        <taxon>Methanobacteriota</taxon>
        <taxon>Stenosarchaea group</taxon>
        <taxon>Halobacteria</taxon>
        <taxon>Halobacteriales</taxon>
        <taxon>Natrialbaceae</taxon>
        <taxon>Natronobacterium</taxon>
    </lineage>
</organism>
<dbReference type="RefSeq" id="WP_005581160.1">
    <property type="nucleotide sequence ID" value="NZ_FORO01000022.1"/>
</dbReference>
<dbReference type="Proteomes" id="UP000182829">
    <property type="component" value="Unassembled WGS sequence"/>
</dbReference>
<evidence type="ECO:0008006" key="3">
    <source>
        <dbReference type="Google" id="ProtNLM"/>
    </source>
</evidence>
<accession>A0A1I3QHJ0</accession>
<dbReference type="OrthoDB" id="379404at2157"/>